<keyword evidence="3" id="KW-1185">Reference proteome</keyword>
<sequence length="124" mass="14489">MDFSTLIAEQRIKKAYEDGEFSNLPGFGKPMNLDDDKGIPDELKMAHRIMKNAGFSMEETTLRKELVQIEDLIRICEDEAEKEELRKSLNEKMVKFNSLLSKKRINTNSSIFKNYEQKIEKKLL</sequence>
<dbReference type="PANTHER" id="PTHR39158">
    <property type="entry name" value="OS08G0560600 PROTEIN"/>
    <property type="match status" value="1"/>
</dbReference>
<gene>
    <name evidence="2" type="ORF">ACFSUL_04970</name>
</gene>
<evidence type="ECO:0000313" key="3">
    <source>
        <dbReference type="Proteomes" id="UP001597506"/>
    </source>
</evidence>
<reference evidence="3" key="1">
    <citation type="journal article" date="2019" name="Int. J. Syst. Evol. Microbiol.">
        <title>The Global Catalogue of Microorganisms (GCM) 10K type strain sequencing project: providing services to taxonomists for standard genome sequencing and annotation.</title>
        <authorList>
            <consortium name="The Broad Institute Genomics Platform"/>
            <consortium name="The Broad Institute Genome Sequencing Center for Infectious Disease"/>
            <person name="Wu L."/>
            <person name="Ma J."/>
        </authorList>
    </citation>
    <scope>NUCLEOTIDE SEQUENCE [LARGE SCALE GENOMIC DNA]</scope>
    <source>
        <strain evidence="3">KCTC 3913</strain>
    </source>
</reference>
<name>A0ABW5RNM6_9BACI</name>
<dbReference type="InterPro" id="IPR018961">
    <property type="entry name" value="DnaJ_homolog_subfam-C_membr-28"/>
</dbReference>
<accession>A0ABW5RNM6</accession>
<dbReference type="PANTHER" id="PTHR39158:SF1">
    <property type="entry name" value="DNAJ HOMOLOG SUBFAMILY C MEMBER 28"/>
    <property type="match status" value="1"/>
</dbReference>
<evidence type="ECO:0000313" key="2">
    <source>
        <dbReference type="EMBL" id="MFD2680099.1"/>
    </source>
</evidence>
<proteinExistence type="predicted"/>
<evidence type="ECO:0000259" key="1">
    <source>
        <dbReference type="Pfam" id="PF09350"/>
    </source>
</evidence>
<organism evidence="2 3">
    <name type="scientific">Bacillus seohaeanensis</name>
    <dbReference type="NCBI Taxonomy" id="284580"/>
    <lineage>
        <taxon>Bacteria</taxon>
        <taxon>Bacillati</taxon>
        <taxon>Bacillota</taxon>
        <taxon>Bacilli</taxon>
        <taxon>Bacillales</taxon>
        <taxon>Bacillaceae</taxon>
        <taxon>Bacillus</taxon>
    </lineage>
</organism>
<dbReference type="Pfam" id="PF09350">
    <property type="entry name" value="DJC28_CD"/>
    <property type="match status" value="1"/>
</dbReference>
<comment type="caution">
    <text evidence="2">The sequence shown here is derived from an EMBL/GenBank/DDBJ whole genome shotgun (WGS) entry which is preliminary data.</text>
</comment>
<dbReference type="EMBL" id="JBHUMF010000012">
    <property type="protein sequence ID" value="MFD2680099.1"/>
    <property type="molecule type" value="Genomic_DNA"/>
</dbReference>
<protein>
    <submittedName>
        <fullName evidence="2">DnaJ family domain-containing protein</fullName>
    </submittedName>
</protein>
<feature type="domain" description="DnaJ homologue subfamily C member 28 conserved" evidence="1">
    <location>
        <begin position="7"/>
        <end position="74"/>
    </location>
</feature>
<dbReference type="RefSeq" id="WP_377933262.1">
    <property type="nucleotide sequence ID" value="NZ_JBHUMF010000012.1"/>
</dbReference>
<dbReference type="InterPro" id="IPR052573">
    <property type="entry name" value="DnaJ_C_subfamily_28"/>
</dbReference>
<dbReference type="Proteomes" id="UP001597506">
    <property type="component" value="Unassembled WGS sequence"/>
</dbReference>